<evidence type="ECO:0000313" key="9">
    <source>
        <dbReference type="EMBL" id="HFK97715.1"/>
    </source>
</evidence>
<keyword evidence="3 6" id="KW-0717">Septation</keyword>
<comment type="subunit">
    <text evidence="6">Interacts with MinD and FtsZ.</text>
</comment>
<feature type="domain" description="Septum formation inhibitor MinC N-terminal" evidence="8">
    <location>
        <begin position="11"/>
        <end position="78"/>
    </location>
</feature>
<evidence type="ECO:0000256" key="5">
    <source>
        <dbReference type="ARBA" id="ARBA00025606"/>
    </source>
</evidence>
<sequence length="240" mass="26756">MLKRVPHQPTFQIKADRDGFLLILSGGFPLEDILDDLRKKVIESRGFFQKARMILDLKERVFNADEVQVIRTLLEDVGGIELHEIRLGENFQSFLTWASGLLGIAVSVPALNHGGGAFFREDDPSPVRDKDLHNAPLVVRQTCRSGTRIESPAELIILGDVNPGAEILAARDIIVFGTLRGIAHAGIYGDRSAKIWGLHIEPQQLRIADVVAVPPRERTAKPKRYEVAEVQGDRIQVTRF</sequence>
<evidence type="ECO:0000256" key="6">
    <source>
        <dbReference type="HAMAP-Rule" id="MF_00267"/>
    </source>
</evidence>
<evidence type="ECO:0000259" key="7">
    <source>
        <dbReference type="Pfam" id="PF03775"/>
    </source>
</evidence>
<dbReference type="GO" id="GO:0000917">
    <property type="term" value="P:division septum assembly"/>
    <property type="evidence" value="ECO:0007669"/>
    <property type="project" value="UniProtKB-KW"/>
</dbReference>
<dbReference type="SUPFAM" id="SSF63848">
    <property type="entry name" value="Cell-division inhibitor MinC, C-terminal domain"/>
    <property type="match status" value="1"/>
</dbReference>
<dbReference type="Pfam" id="PF03775">
    <property type="entry name" value="MinC_C"/>
    <property type="match status" value="1"/>
</dbReference>
<dbReference type="GO" id="GO:0051302">
    <property type="term" value="P:regulation of cell division"/>
    <property type="evidence" value="ECO:0007669"/>
    <property type="project" value="InterPro"/>
</dbReference>
<dbReference type="HAMAP" id="MF_00267">
    <property type="entry name" value="MinC"/>
    <property type="match status" value="1"/>
</dbReference>
<dbReference type="PANTHER" id="PTHR34108:SF1">
    <property type="entry name" value="SEPTUM SITE-DETERMINING PROTEIN MINC"/>
    <property type="match status" value="1"/>
</dbReference>
<dbReference type="InterPro" id="IPR016098">
    <property type="entry name" value="CAP/MinC_C"/>
</dbReference>
<dbReference type="InterPro" id="IPR036145">
    <property type="entry name" value="MinC_C_sf"/>
</dbReference>
<comment type="caution">
    <text evidence="9">The sequence shown here is derived from an EMBL/GenBank/DDBJ whole genome shotgun (WGS) entry which is preliminary data.</text>
</comment>
<evidence type="ECO:0000256" key="4">
    <source>
        <dbReference type="ARBA" id="ARBA00023306"/>
    </source>
</evidence>
<dbReference type="GO" id="GO:0000902">
    <property type="term" value="P:cell morphogenesis"/>
    <property type="evidence" value="ECO:0007669"/>
    <property type="project" value="InterPro"/>
</dbReference>
<dbReference type="PANTHER" id="PTHR34108">
    <property type="entry name" value="SEPTUM SITE-DETERMINING PROTEIN MINC"/>
    <property type="match status" value="1"/>
</dbReference>
<proteinExistence type="inferred from homology"/>
<protein>
    <recommendedName>
        <fullName evidence="6">Probable septum site-determining protein MinC</fullName>
    </recommendedName>
</protein>
<dbReference type="InterPro" id="IPR013033">
    <property type="entry name" value="MinC"/>
</dbReference>
<dbReference type="InterPro" id="IPR005526">
    <property type="entry name" value="Septum_form_inhib_MinC_C"/>
</dbReference>
<dbReference type="InterPro" id="IPR007874">
    <property type="entry name" value="MinC_N"/>
</dbReference>
<dbReference type="Pfam" id="PF05209">
    <property type="entry name" value="MinC_N"/>
    <property type="match status" value="1"/>
</dbReference>
<dbReference type="Gene3D" id="2.160.20.70">
    <property type="match status" value="1"/>
</dbReference>
<comment type="similarity">
    <text evidence="1 6">Belongs to the MinC family.</text>
</comment>
<dbReference type="AlphaFoldDB" id="A0A832A7E7"/>
<dbReference type="NCBIfam" id="TIGR01222">
    <property type="entry name" value="minC"/>
    <property type="match status" value="1"/>
</dbReference>
<evidence type="ECO:0000256" key="1">
    <source>
        <dbReference type="ARBA" id="ARBA00006291"/>
    </source>
</evidence>
<dbReference type="GO" id="GO:1901891">
    <property type="term" value="P:regulation of cell septum assembly"/>
    <property type="evidence" value="ECO:0007669"/>
    <property type="project" value="InterPro"/>
</dbReference>
<dbReference type="Gene3D" id="3.30.160.540">
    <property type="match status" value="1"/>
</dbReference>
<organism evidence="9">
    <name type="scientific">Desulfacinum infernum</name>
    <dbReference type="NCBI Taxonomy" id="35837"/>
    <lineage>
        <taxon>Bacteria</taxon>
        <taxon>Pseudomonadati</taxon>
        <taxon>Thermodesulfobacteriota</taxon>
        <taxon>Syntrophobacteria</taxon>
        <taxon>Syntrophobacterales</taxon>
        <taxon>Syntrophobacteraceae</taxon>
        <taxon>Desulfacinum</taxon>
    </lineage>
</organism>
<keyword evidence="4 6" id="KW-0131">Cell cycle</keyword>
<comment type="function">
    <text evidence="5 6">Cell division inhibitor that blocks the formation of polar Z ring septums. Rapidly oscillates between the poles of the cell to destabilize FtsZ filaments that have formed before they mature into polar Z rings. Prevents FtsZ polymerization.</text>
</comment>
<gene>
    <name evidence="6 9" type="primary">minC</name>
    <name evidence="9" type="ORF">ENS06_10410</name>
</gene>
<evidence type="ECO:0000256" key="3">
    <source>
        <dbReference type="ARBA" id="ARBA00023210"/>
    </source>
</evidence>
<reference evidence="9" key="1">
    <citation type="journal article" date="2020" name="mSystems">
        <title>Genome- and Community-Level Interaction Insights into Carbon Utilization and Element Cycling Functions of Hydrothermarchaeota in Hydrothermal Sediment.</title>
        <authorList>
            <person name="Zhou Z."/>
            <person name="Liu Y."/>
            <person name="Xu W."/>
            <person name="Pan J."/>
            <person name="Luo Z.H."/>
            <person name="Li M."/>
        </authorList>
    </citation>
    <scope>NUCLEOTIDE SEQUENCE [LARGE SCALE GENOMIC DNA]</scope>
    <source>
        <strain evidence="9">SpSt-456</strain>
    </source>
</reference>
<feature type="domain" description="Septum formation inhibitor MinC C-terminal" evidence="7">
    <location>
        <begin position="138"/>
        <end position="237"/>
    </location>
</feature>
<keyword evidence="2 6" id="KW-0132">Cell division</keyword>
<dbReference type="EMBL" id="DSTK01000032">
    <property type="protein sequence ID" value="HFK97715.1"/>
    <property type="molecule type" value="Genomic_DNA"/>
</dbReference>
<evidence type="ECO:0000259" key="8">
    <source>
        <dbReference type="Pfam" id="PF05209"/>
    </source>
</evidence>
<accession>A0A832A7E7</accession>
<name>A0A832A7E7_9BACT</name>
<evidence type="ECO:0000256" key="2">
    <source>
        <dbReference type="ARBA" id="ARBA00022618"/>
    </source>
</evidence>